<dbReference type="RefSeq" id="XP_018282611.1">
    <property type="nucleotide sequence ID" value="XM_018427250.1"/>
</dbReference>
<name>A0A0J0XYJ0_9TREE</name>
<reference evidence="1 2" key="1">
    <citation type="submission" date="2015-03" db="EMBL/GenBank/DDBJ databases">
        <title>Genomics and transcriptomics of the oil-accumulating basidiomycete yeast T. oleaginosus allow insights into substrate utilization and the diverse evolutionary trajectories of mating systems in fungi.</title>
        <authorList>
            <consortium name="DOE Joint Genome Institute"/>
            <person name="Kourist R."/>
            <person name="Kracht O."/>
            <person name="Bracharz F."/>
            <person name="Lipzen A."/>
            <person name="Nolan M."/>
            <person name="Ohm R."/>
            <person name="Grigoriev I."/>
            <person name="Sun S."/>
            <person name="Heitman J."/>
            <person name="Bruck T."/>
            <person name="Nowrousian M."/>
        </authorList>
    </citation>
    <scope>NUCLEOTIDE SEQUENCE [LARGE SCALE GENOMIC DNA]</scope>
    <source>
        <strain evidence="1 2">IBC0246</strain>
    </source>
</reference>
<evidence type="ECO:0000313" key="2">
    <source>
        <dbReference type="Proteomes" id="UP000053611"/>
    </source>
</evidence>
<protein>
    <submittedName>
        <fullName evidence="1">Uncharacterized protein</fullName>
    </submittedName>
</protein>
<evidence type="ECO:0000313" key="1">
    <source>
        <dbReference type="EMBL" id="KLT46120.1"/>
    </source>
</evidence>
<sequence length="98" mass="10920">MDACASGYVICHTERCAQRDGAMWHRNTLRYKFFSCSHHAFCCGQRHALAPRPFVVASCCCATLVAVRPGPHAETRIARVRLIVPLFSHCTASRDARS</sequence>
<dbReference type="GeneID" id="28987853"/>
<organism evidence="1 2">
    <name type="scientific">Cutaneotrichosporon oleaginosum</name>
    <dbReference type="NCBI Taxonomy" id="879819"/>
    <lineage>
        <taxon>Eukaryota</taxon>
        <taxon>Fungi</taxon>
        <taxon>Dikarya</taxon>
        <taxon>Basidiomycota</taxon>
        <taxon>Agaricomycotina</taxon>
        <taxon>Tremellomycetes</taxon>
        <taxon>Trichosporonales</taxon>
        <taxon>Trichosporonaceae</taxon>
        <taxon>Cutaneotrichosporon</taxon>
    </lineage>
</organism>
<keyword evidence="2" id="KW-1185">Reference proteome</keyword>
<proteinExistence type="predicted"/>
<gene>
    <name evidence="1" type="ORF">CC85DRAFT_55004</name>
</gene>
<accession>A0A0J0XYJ0</accession>
<dbReference type="Proteomes" id="UP000053611">
    <property type="component" value="Unassembled WGS sequence"/>
</dbReference>
<dbReference type="EMBL" id="KQ087178">
    <property type="protein sequence ID" value="KLT46120.1"/>
    <property type="molecule type" value="Genomic_DNA"/>
</dbReference>
<dbReference type="AlphaFoldDB" id="A0A0J0XYJ0"/>